<feature type="transmembrane region" description="Helical" evidence="6">
    <location>
        <begin position="59"/>
        <end position="75"/>
    </location>
</feature>
<feature type="transmembrane region" description="Helical" evidence="6">
    <location>
        <begin position="145"/>
        <end position="167"/>
    </location>
</feature>
<dbReference type="Gene3D" id="1.20.1720.10">
    <property type="entry name" value="Multidrug resistance protein D"/>
    <property type="match status" value="1"/>
</dbReference>
<gene>
    <name evidence="8" type="ORF">D8M04_07690</name>
</gene>
<feature type="transmembrane region" description="Helical" evidence="6">
    <location>
        <begin position="227"/>
        <end position="245"/>
    </location>
</feature>
<dbReference type="Pfam" id="PF07690">
    <property type="entry name" value="MFS_1"/>
    <property type="match status" value="1"/>
</dbReference>
<feature type="transmembrane region" description="Helical" evidence="6">
    <location>
        <begin position="202"/>
        <end position="221"/>
    </location>
</feature>
<feature type="transmembrane region" description="Helical" evidence="6">
    <location>
        <begin position="266"/>
        <end position="287"/>
    </location>
</feature>
<feature type="transmembrane region" description="Helical" evidence="6">
    <location>
        <begin position="353"/>
        <end position="374"/>
    </location>
</feature>
<dbReference type="InterPro" id="IPR020846">
    <property type="entry name" value="MFS_dom"/>
</dbReference>
<dbReference type="RefSeq" id="WP_121522312.1">
    <property type="nucleotide sequence ID" value="NZ_RCHR01000002.1"/>
</dbReference>
<feature type="transmembrane region" description="Helical" evidence="6">
    <location>
        <begin position="87"/>
        <end position="110"/>
    </location>
</feature>
<evidence type="ECO:0000256" key="5">
    <source>
        <dbReference type="ARBA" id="ARBA00023136"/>
    </source>
</evidence>
<evidence type="ECO:0000256" key="6">
    <source>
        <dbReference type="SAM" id="Phobius"/>
    </source>
</evidence>
<feature type="transmembrane region" description="Helical" evidence="6">
    <location>
        <begin position="116"/>
        <end position="133"/>
    </location>
</feature>
<comment type="subcellular location">
    <subcellularLocation>
        <location evidence="1">Cell membrane</location>
        <topology evidence="1">Multi-pass membrane protein</topology>
    </subcellularLocation>
</comment>
<evidence type="ECO:0000256" key="4">
    <source>
        <dbReference type="ARBA" id="ARBA00022989"/>
    </source>
</evidence>
<feature type="transmembrane region" description="Helical" evidence="6">
    <location>
        <begin position="21"/>
        <end position="47"/>
    </location>
</feature>
<dbReference type="OrthoDB" id="2403626at2"/>
<comment type="caution">
    <text evidence="8">The sequence shown here is derived from an EMBL/GenBank/DDBJ whole genome shotgun (WGS) entry which is preliminary data.</text>
</comment>
<dbReference type="PANTHER" id="PTHR42718">
    <property type="entry name" value="MAJOR FACILITATOR SUPERFAMILY MULTIDRUG TRANSPORTER MFSC"/>
    <property type="match status" value="1"/>
</dbReference>
<dbReference type="PRINTS" id="PR01036">
    <property type="entry name" value="TCRTETB"/>
</dbReference>
<dbReference type="Gene3D" id="1.20.1250.20">
    <property type="entry name" value="MFS general substrate transporter like domains"/>
    <property type="match status" value="1"/>
</dbReference>
<feature type="transmembrane region" description="Helical" evidence="6">
    <location>
        <begin position="299"/>
        <end position="317"/>
    </location>
</feature>
<feature type="transmembrane region" description="Helical" evidence="6">
    <location>
        <begin position="386"/>
        <end position="411"/>
    </location>
</feature>
<evidence type="ECO:0000313" key="9">
    <source>
        <dbReference type="Proteomes" id="UP000270219"/>
    </source>
</evidence>
<dbReference type="GO" id="GO:0005886">
    <property type="term" value="C:plasma membrane"/>
    <property type="evidence" value="ECO:0007669"/>
    <property type="project" value="UniProtKB-SubCell"/>
</dbReference>
<keyword evidence="4 6" id="KW-1133">Transmembrane helix</keyword>
<evidence type="ECO:0000256" key="3">
    <source>
        <dbReference type="ARBA" id="ARBA00022692"/>
    </source>
</evidence>
<dbReference type="SUPFAM" id="SSF103473">
    <property type="entry name" value="MFS general substrate transporter"/>
    <property type="match status" value="1"/>
</dbReference>
<dbReference type="InterPro" id="IPR036259">
    <property type="entry name" value="MFS_trans_sf"/>
</dbReference>
<dbReference type="PANTHER" id="PTHR42718:SF9">
    <property type="entry name" value="MAJOR FACILITATOR SUPERFAMILY MULTIDRUG TRANSPORTER MFSC"/>
    <property type="match status" value="1"/>
</dbReference>
<evidence type="ECO:0000313" key="8">
    <source>
        <dbReference type="EMBL" id="RLL47061.1"/>
    </source>
</evidence>
<evidence type="ECO:0000259" key="7">
    <source>
        <dbReference type="PROSITE" id="PS50850"/>
    </source>
</evidence>
<dbReference type="Proteomes" id="UP000270219">
    <property type="component" value="Unassembled WGS sequence"/>
</dbReference>
<dbReference type="PROSITE" id="PS50850">
    <property type="entry name" value="MFS"/>
    <property type="match status" value="1"/>
</dbReference>
<feature type="domain" description="Major facilitator superfamily (MFS) profile" evidence="7">
    <location>
        <begin position="21"/>
        <end position="450"/>
    </location>
</feature>
<proteinExistence type="predicted"/>
<protein>
    <submittedName>
        <fullName evidence="8">MFS transporter</fullName>
    </submittedName>
</protein>
<keyword evidence="3 6" id="KW-0812">Transmembrane</keyword>
<reference evidence="8 9" key="1">
    <citation type="submission" date="2018-10" db="EMBL/GenBank/DDBJ databases">
        <title>Oceanobacillus sp. YLB-02 draft genome.</title>
        <authorList>
            <person name="Yu L."/>
        </authorList>
    </citation>
    <scope>NUCLEOTIDE SEQUENCE [LARGE SCALE GENOMIC DNA]</scope>
    <source>
        <strain evidence="8 9">YLB-02</strain>
    </source>
</reference>
<dbReference type="GO" id="GO:0022857">
    <property type="term" value="F:transmembrane transporter activity"/>
    <property type="evidence" value="ECO:0007669"/>
    <property type="project" value="InterPro"/>
</dbReference>
<evidence type="ECO:0000256" key="1">
    <source>
        <dbReference type="ARBA" id="ARBA00004651"/>
    </source>
</evidence>
<keyword evidence="2" id="KW-0813">Transport</keyword>
<feature type="transmembrane region" description="Helical" evidence="6">
    <location>
        <begin position="423"/>
        <end position="445"/>
    </location>
</feature>
<feature type="transmembrane region" description="Helical" evidence="6">
    <location>
        <begin position="173"/>
        <end position="190"/>
    </location>
</feature>
<accession>A0A498DGJ2</accession>
<feature type="transmembrane region" description="Helical" evidence="6">
    <location>
        <begin position="329"/>
        <end position="347"/>
    </location>
</feature>
<dbReference type="EMBL" id="RCHR01000002">
    <property type="protein sequence ID" value="RLL47061.1"/>
    <property type="molecule type" value="Genomic_DNA"/>
</dbReference>
<sequence>MSSTLPSSQTESNVSFQENKLIIIWSFTTLLVVMNTTMFNVALPFIIKDFSLNSSMASWLVSGYSIMFAISTLAFSRLSDFIPLLRLLYFGISILGIASIIGFFSTHFLILLGARIFQAAGAGAAMGLGMIMAGRYIPLSNRGKAMAMIASAASLAFGLGPVIGGVITQNFGWNYLFAVTGFSVLTIPFFQKLLPKEVIKKGHFDLYGAILTGLSVTGLLLSLSTSSYRILVGTVFLFVVWWRYLNKTKEPFIPPILLRNKQYTKLLFVGCSAFFINFSNLFLMPIILTTVFEKGPIEVGIMIFPGAVIAMIGGYFIGGLIDRYGNAPIIIAGLLFLLSSTILFAGLSTLASYSILSSYIFASIGFTAISTSIPNEVTRILPTAQISSGIGIVQLIQFFGGGVGVAISGLLLTLQESLSSEIIYRNIFICFSLIIMIAVLIYSFYYRGVKVKLPS</sequence>
<dbReference type="AlphaFoldDB" id="A0A498DGJ2"/>
<keyword evidence="5 6" id="KW-0472">Membrane</keyword>
<name>A0A498DGJ2_9BACI</name>
<evidence type="ECO:0000256" key="2">
    <source>
        <dbReference type="ARBA" id="ARBA00022448"/>
    </source>
</evidence>
<dbReference type="InterPro" id="IPR011701">
    <property type="entry name" value="MFS"/>
</dbReference>
<keyword evidence="9" id="KW-1185">Reference proteome</keyword>
<organism evidence="8 9">
    <name type="scientific">Oceanobacillus piezotolerans</name>
    <dbReference type="NCBI Taxonomy" id="2448030"/>
    <lineage>
        <taxon>Bacteria</taxon>
        <taxon>Bacillati</taxon>
        <taxon>Bacillota</taxon>
        <taxon>Bacilli</taxon>
        <taxon>Bacillales</taxon>
        <taxon>Bacillaceae</taxon>
        <taxon>Oceanobacillus</taxon>
    </lineage>
</organism>